<feature type="domain" description="GST N-terminal" evidence="4">
    <location>
        <begin position="6"/>
        <end position="89"/>
    </location>
</feature>
<dbReference type="SUPFAM" id="SSF52833">
    <property type="entry name" value="Thioredoxin-like"/>
    <property type="match status" value="1"/>
</dbReference>
<dbReference type="PROSITE" id="PS50404">
    <property type="entry name" value="GST_NTER"/>
    <property type="match status" value="1"/>
</dbReference>
<dbReference type="InterPro" id="IPR050983">
    <property type="entry name" value="GST_Omega/HSP26"/>
</dbReference>
<evidence type="ECO:0000256" key="2">
    <source>
        <dbReference type="ARBA" id="ARBA00022679"/>
    </source>
</evidence>
<dbReference type="PANTHER" id="PTHR43968:SF6">
    <property type="entry name" value="GLUTATHIONE S-TRANSFERASE OMEGA"/>
    <property type="match status" value="1"/>
</dbReference>
<dbReference type="EC" id="2.5.1.18" evidence="1"/>
<evidence type="ECO:0000259" key="4">
    <source>
        <dbReference type="PROSITE" id="PS50404"/>
    </source>
</evidence>
<dbReference type="InterPro" id="IPR045073">
    <property type="entry name" value="Omega/Tau-like"/>
</dbReference>
<dbReference type="CDD" id="cd00299">
    <property type="entry name" value="GST_C_family"/>
    <property type="match status" value="1"/>
</dbReference>
<dbReference type="GO" id="GO:0004364">
    <property type="term" value="F:glutathione transferase activity"/>
    <property type="evidence" value="ECO:0007669"/>
    <property type="project" value="UniProtKB-EC"/>
</dbReference>
<dbReference type="OrthoDB" id="9813092at2"/>
<dbReference type="InterPro" id="IPR040079">
    <property type="entry name" value="Glutathione_S-Trfase"/>
</dbReference>
<dbReference type="SFLD" id="SFLDG01152">
    <property type="entry name" value="Main.3:_Omega-_and_Tau-like"/>
    <property type="match status" value="1"/>
</dbReference>
<dbReference type="EMBL" id="QRGO01000001">
    <property type="protein sequence ID" value="RDV05102.1"/>
    <property type="molecule type" value="Genomic_DNA"/>
</dbReference>
<dbReference type="Pfam" id="PF13410">
    <property type="entry name" value="GST_C_2"/>
    <property type="match status" value="1"/>
</dbReference>
<evidence type="ECO:0000313" key="7">
    <source>
        <dbReference type="Proteomes" id="UP000263993"/>
    </source>
</evidence>
<dbReference type="RefSeq" id="WP_115517127.1">
    <property type="nucleotide sequence ID" value="NZ_QRGO01000001.1"/>
</dbReference>
<evidence type="ECO:0000313" key="6">
    <source>
        <dbReference type="EMBL" id="RDV05102.1"/>
    </source>
</evidence>
<dbReference type="SFLD" id="SFLDG00358">
    <property type="entry name" value="Main_(cytGST)"/>
    <property type="match status" value="1"/>
</dbReference>
<dbReference type="Gene3D" id="3.40.30.10">
    <property type="entry name" value="Glutaredoxin"/>
    <property type="match status" value="1"/>
</dbReference>
<dbReference type="SFLD" id="SFLDS00019">
    <property type="entry name" value="Glutathione_Transferase_(cytos"/>
    <property type="match status" value="1"/>
</dbReference>
<evidence type="ECO:0000256" key="1">
    <source>
        <dbReference type="ARBA" id="ARBA00012452"/>
    </source>
</evidence>
<dbReference type="PANTHER" id="PTHR43968">
    <property type="match status" value="1"/>
</dbReference>
<keyword evidence="2 6" id="KW-0808">Transferase</keyword>
<dbReference type="PROSITE" id="PS50405">
    <property type="entry name" value="GST_CTER"/>
    <property type="match status" value="1"/>
</dbReference>
<dbReference type="InterPro" id="IPR010987">
    <property type="entry name" value="Glutathione-S-Trfase_C-like"/>
</dbReference>
<feature type="domain" description="GST C-terminal" evidence="5">
    <location>
        <begin position="94"/>
        <end position="217"/>
    </location>
</feature>
<gene>
    <name evidence="6" type="ORF">DXH78_11335</name>
</gene>
<evidence type="ECO:0000259" key="5">
    <source>
        <dbReference type="PROSITE" id="PS50405"/>
    </source>
</evidence>
<dbReference type="SUPFAM" id="SSF47616">
    <property type="entry name" value="GST C-terminal domain-like"/>
    <property type="match status" value="1"/>
</dbReference>
<organism evidence="6 7">
    <name type="scientific">Undibacter mobilis</name>
    <dbReference type="NCBI Taxonomy" id="2292256"/>
    <lineage>
        <taxon>Bacteria</taxon>
        <taxon>Pseudomonadati</taxon>
        <taxon>Pseudomonadota</taxon>
        <taxon>Alphaproteobacteria</taxon>
        <taxon>Hyphomicrobiales</taxon>
        <taxon>Nitrobacteraceae</taxon>
        <taxon>Undibacter</taxon>
    </lineage>
</organism>
<dbReference type="GO" id="GO:0005737">
    <property type="term" value="C:cytoplasm"/>
    <property type="evidence" value="ECO:0007669"/>
    <property type="project" value="TreeGrafter"/>
</dbReference>
<keyword evidence="7" id="KW-1185">Reference proteome</keyword>
<proteinExistence type="predicted"/>
<dbReference type="AlphaFoldDB" id="A0A371BC06"/>
<reference evidence="7" key="1">
    <citation type="submission" date="2018-08" db="EMBL/GenBank/DDBJ databases">
        <authorList>
            <person name="Kim S.-J."/>
            <person name="Jung G.-Y."/>
        </authorList>
    </citation>
    <scope>NUCLEOTIDE SEQUENCE [LARGE SCALE GENOMIC DNA]</scope>
    <source>
        <strain evidence="7">GY_H</strain>
    </source>
</reference>
<sequence length="229" mass="25126">MPSDAPKLTLVSHHLCPYVQRAAIALAEKGVAFERRYIDLADKPAWFRAISPLGKVPVLIVPRTDGPEAVLFESAVICEFIEDSAAGPKLHPEDALERAKHRAWMEFGSAVLSDIWRLETATDATAHKSAADAVASKLAWIERDLGEGPYFSGNGFSMVDAVFAPAFRYFDVFDRIADIGVFAAKPKVRAWRAALAERPSVRGAVTDDYGKRLQAFLVQHNAHLIKLAA</sequence>
<name>A0A371BC06_9BRAD</name>
<comment type="caution">
    <text evidence="6">The sequence shown here is derived from an EMBL/GenBank/DDBJ whole genome shotgun (WGS) entry which is preliminary data.</text>
</comment>
<evidence type="ECO:0000256" key="3">
    <source>
        <dbReference type="ARBA" id="ARBA00047960"/>
    </source>
</evidence>
<dbReference type="CDD" id="cd00570">
    <property type="entry name" value="GST_N_family"/>
    <property type="match status" value="1"/>
</dbReference>
<dbReference type="InterPro" id="IPR036282">
    <property type="entry name" value="Glutathione-S-Trfase_C_sf"/>
</dbReference>
<dbReference type="Gene3D" id="1.20.1050.10">
    <property type="match status" value="1"/>
</dbReference>
<dbReference type="InterPro" id="IPR004045">
    <property type="entry name" value="Glutathione_S-Trfase_N"/>
</dbReference>
<comment type="catalytic activity">
    <reaction evidence="3">
        <text>RX + glutathione = an S-substituted glutathione + a halide anion + H(+)</text>
        <dbReference type="Rhea" id="RHEA:16437"/>
        <dbReference type="ChEBI" id="CHEBI:15378"/>
        <dbReference type="ChEBI" id="CHEBI:16042"/>
        <dbReference type="ChEBI" id="CHEBI:17792"/>
        <dbReference type="ChEBI" id="CHEBI:57925"/>
        <dbReference type="ChEBI" id="CHEBI:90779"/>
        <dbReference type="EC" id="2.5.1.18"/>
    </reaction>
</comment>
<dbReference type="InterPro" id="IPR036249">
    <property type="entry name" value="Thioredoxin-like_sf"/>
</dbReference>
<protein>
    <recommendedName>
        <fullName evidence="1">glutathione transferase</fullName>
        <ecNumber evidence="1">2.5.1.18</ecNumber>
    </recommendedName>
</protein>
<dbReference type="Proteomes" id="UP000263993">
    <property type="component" value="Unassembled WGS sequence"/>
</dbReference>
<accession>A0A371BC06</accession>
<dbReference type="Pfam" id="PF13409">
    <property type="entry name" value="GST_N_2"/>
    <property type="match status" value="1"/>
</dbReference>